<dbReference type="Proteomes" id="UP000652427">
    <property type="component" value="Unassembled WGS sequence"/>
</dbReference>
<reference evidence="8 9" key="1">
    <citation type="submission" date="2020-06" db="EMBL/GenBank/DDBJ databases">
        <authorList>
            <person name="Kim S.-J."/>
            <person name="Park S.-J."/>
        </authorList>
    </citation>
    <scope>NUCLEOTIDE SEQUENCE [LARGE SCALE GENOMIC DNA]</scope>
    <source>
        <strain evidence="8 9">SW-151</strain>
    </source>
</reference>
<proteinExistence type="predicted"/>
<evidence type="ECO:0000256" key="2">
    <source>
        <dbReference type="ARBA" id="ARBA00001946"/>
    </source>
</evidence>
<keyword evidence="5" id="KW-0460">Magnesium</keyword>
<dbReference type="InterPro" id="IPR015797">
    <property type="entry name" value="NUDIX_hydrolase-like_dom_sf"/>
</dbReference>
<gene>
    <name evidence="8" type="ORF">HUO14_10140</name>
</gene>
<protein>
    <submittedName>
        <fullName evidence="8">CoA pyrophosphatase</fullName>
    </submittedName>
</protein>
<keyword evidence="9" id="KW-1185">Reference proteome</keyword>
<dbReference type="PANTHER" id="PTHR12992:SF11">
    <property type="entry name" value="MITOCHONDRIAL COENZYME A DIPHOSPHATASE NUDT8"/>
    <property type="match status" value="1"/>
</dbReference>
<evidence type="ECO:0000256" key="3">
    <source>
        <dbReference type="ARBA" id="ARBA00022723"/>
    </source>
</evidence>
<dbReference type="CDD" id="cd03426">
    <property type="entry name" value="NUDIX_CoAse_Nudt7"/>
    <property type="match status" value="1"/>
</dbReference>
<evidence type="ECO:0000313" key="9">
    <source>
        <dbReference type="Proteomes" id="UP000652427"/>
    </source>
</evidence>
<dbReference type="RefSeq" id="WP_176279784.1">
    <property type="nucleotide sequence ID" value="NZ_JABWMH010000003.1"/>
</dbReference>
<dbReference type="InterPro" id="IPR000086">
    <property type="entry name" value="NUDIX_hydrolase_dom"/>
</dbReference>
<sequence length="199" mass="22535">MTLRDRLEKALVKGHASDLDHLLYNERDHIDDPKVLRDAAVLIAVTDRPDPGVIFVQRPQHMRSHPGQVAFPGGKIDPGDRDSIDAALREAHEEVALDRSQVDIIGLTDSFQSGSGFNIQPVLSVIPPDLPFVADPGEVESWFEAPLDFLLDPKNRKIHEGTWNGRKRHYYEIYWQEYRIWGITAGILNNLGKRLGWEA</sequence>
<comment type="caution">
    <text evidence="8">The sequence shown here is derived from an EMBL/GenBank/DDBJ whole genome shotgun (WGS) entry which is preliminary data.</text>
</comment>
<evidence type="ECO:0000256" key="5">
    <source>
        <dbReference type="ARBA" id="ARBA00022842"/>
    </source>
</evidence>
<dbReference type="Pfam" id="PF00293">
    <property type="entry name" value="NUDIX"/>
    <property type="match status" value="1"/>
</dbReference>
<keyword evidence="3" id="KW-0479">Metal-binding</keyword>
<evidence type="ECO:0000256" key="1">
    <source>
        <dbReference type="ARBA" id="ARBA00001936"/>
    </source>
</evidence>
<evidence type="ECO:0000259" key="7">
    <source>
        <dbReference type="PROSITE" id="PS51462"/>
    </source>
</evidence>
<feature type="domain" description="Nudix hydrolase" evidence="7">
    <location>
        <begin position="36"/>
        <end position="166"/>
    </location>
</feature>
<dbReference type="SUPFAM" id="SSF55811">
    <property type="entry name" value="Nudix"/>
    <property type="match status" value="1"/>
</dbReference>
<keyword evidence="6" id="KW-0464">Manganese</keyword>
<evidence type="ECO:0000256" key="6">
    <source>
        <dbReference type="ARBA" id="ARBA00023211"/>
    </source>
</evidence>
<comment type="cofactor">
    <cofactor evidence="1">
        <name>Mn(2+)</name>
        <dbReference type="ChEBI" id="CHEBI:29035"/>
    </cofactor>
</comment>
<dbReference type="PROSITE" id="PS51462">
    <property type="entry name" value="NUDIX"/>
    <property type="match status" value="1"/>
</dbReference>
<dbReference type="InterPro" id="IPR045121">
    <property type="entry name" value="CoAse"/>
</dbReference>
<dbReference type="EMBL" id="JABWMH010000003">
    <property type="protein sequence ID" value="NVD28263.1"/>
    <property type="molecule type" value="Genomic_DNA"/>
</dbReference>
<organism evidence="8 9">
    <name type="scientific">Parasphingorhabdus flavimaris</name>
    <dbReference type="NCBI Taxonomy" id="266812"/>
    <lineage>
        <taxon>Bacteria</taxon>
        <taxon>Pseudomonadati</taxon>
        <taxon>Pseudomonadota</taxon>
        <taxon>Alphaproteobacteria</taxon>
        <taxon>Sphingomonadales</taxon>
        <taxon>Sphingomonadaceae</taxon>
        <taxon>Parasphingorhabdus</taxon>
    </lineage>
</organism>
<dbReference type="Gene3D" id="3.90.79.10">
    <property type="entry name" value="Nucleoside Triphosphate Pyrophosphohydrolase"/>
    <property type="match status" value="1"/>
</dbReference>
<evidence type="ECO:0000313" key="8">
    <source>
        <dbReference type="EMBL" id="NVD28263.1"/>
    </source>
</evidence>
<comment type="cofactor">
    <cofactor evidence="2">
        <name>Mg(2+)</name>
        <dbReference type="ChEBI" id="CHEBI:18420"/>
    </cofactor>
</comment>
<evidence type="ECO:0000256" key="4">
    <source>
        <dbReference type="ARBA" id="ARBA00022801"/>
    </source>
</evidence>
<keyword evidence="4" id="KW-0378">Hydrolase</keyword>
<name>A0ABX2N3J3_9SPHN</name>
<accession>A0ABX2N3J3</accession>
<dbReference type="NCBIfam" id="NF007980">
    <property type="entry name" value="PRK10707.1"/>
    <property type="match status" value="1"/>
</dbReference>
<dbReference type="PANTHER" id="PTHR12992">
    <property type="entry name" value="NUDIX HYDROLASE"/>
    <property type="match status" value="1"/>
</dbReference>